<gene>
    <name evidence="1" type="ORF">A3A65_03545</name>
</gene>
<reference evidence="1 2" key="1">
    <citation type="journal article" date="2016" name="Nat. Commun.">
        <title>Thousands of microbial genomes shed light on interconnected biogeochemical processes in an aquifer system.</title>
        <authorList>
            <person name="Anantharaman K."/>
            <person name="Brown C.T."/>
            <person name="Hug L.A."/>
            <person name="Sharon I."/>
            <person name="Castelle C.J."/>
            <person name="Probst A.J."/>
            <person name="Thomas B.C."/>
            <person name="Singh A."/>
            <person name="Wilkins M.J."/>
            <person name="Karaoz U."/>
            <person name="Brodie E.L."/>
            <person name="Williams K.H."/>
            <person name="Hubbard S.S."/>
            <person name="Banfield J.F."/>
        </authorList>
    </citation>
    <scope>NUCLEOTIDE SEQUENCE [LARGE SCALE GENOMIC DNA]</scope>
</reference>
<proteinExistence type="predicted"/>
<evidence type="ECO:0000313" key="2">
    <source>
        <dbReference type="Proteomes" id="UP000176723"/>
    </source>
</evidence>
<dbReference type="AlphaFoldDB" id="A0A1G1W0D8"/>
<comment type="caution">
    <text evidence="1">The sequence shown here is derived from an EMBL/GenBank/DDBJ whole genome shotgun (WGS) entry which is preliminary data.</text>
</comment>
<organism evidence="1 2">
    <name type="scientific">Candidatus Chisholmbacteria bacterium RIFCSPLOWO2_01_FULL_49_14</name>
    <dbReference type="NCBI Taxonomy" id="1797593"/>
    <lineage>
        <taxon>Bacteria</taxon>
        <taxon>Candidatus Chisholmiibacteriota</taxon>
    </lineage>
</organism>
<dbReference type="Proteomes" id="UP000176723">
    <property type="component" value="Unassembled WGS sequence"/>
</dbReference>
<dbReference type="EMBL" id="MHCL01000016">
    <property type="protein sequence ID" value="OGY21132.1"/>
    <property type="molecule type" value="Genomic_DNA"/>
</dbReference>
<evidence type="ECO:0000313" key="1">
    <source>
        <dbReference type="EMBL" id="OGY21132.1"/>
    </source>
</evidence>
<name>A0A1G1W0D8_9BACT</name>
<sequence length="374" mass="43170">MSEDLSKEFGEGSVVATETRVRPMQREFFPKAILPAELKLPDLKHEGLTLVTEQARWLGLPGDEERLRQRYGDRRSEFGELAWRELGERIASVYGSRSRREVAKLLKEVRGVHDRFYEKASALPVERQTYYHNVSRWEEGTGHADQVTIQAARELVGALESGELDEDRFSLDRFGLILQAMMVHDADWSLVDKKQEIQVSGTELFGIKPEDLAEVLAVVTMVDYDQDSASKTMRKMARALLIEEKGWGEDVTSLIHAVVRRSDLLQVADRNYGGNLHSLVTDFYLRRPDYANHWNVDDPMKAVEASVPFYLFAEKKVLSDGPRSFRFSDTYYGRRQRNLVRDGWRGFEEQVRRTDPVGWEDYQEGKRVLAFPFE</sequence>
<protein>
    <submittedName>
        <fullName evidence="1">Uncharacterized protein</fullName>
    </submittedName>
</protein>
<accession>A0A1G1W0D8</accession>
<dbReference type="STRING" id="1797593.A3A65_03545"/>